<reference evidence="1" key="1">
    <citation type="journal article" date="2014" name="Nat. Genet.">
        <title>Genome and transcriptome of the porcine whipworm Trichuris suis.</title>
        <authorList>
            <person name="Jex A.R."/>
            <person name="Nejsum P."/>
            <person name="Schwarz E.M."/>
            <person name="Hu L."/>
            <person name="Young N.D."/>
            <person name="Hall R.S."/>
            <person name="Korhonen P.K."/>
            <person name="Liao S."/>
            <person name="Thamsborg S."/>
            <person name="Xia J."/>
            <person name="Xu P."/>
            <person name="Wang S."/>
            <person name="Scheerlinck J.P."/>
            <person name="Hofmann A."/>
            <person name="Sternberg P.W."/>
            <person name="Wang J."/>
            <person name="Gasser R.B."/>
        </authorList>
    </citation>
    <scope>NUCLEOTIDE SEQUENCE [LARGE SCALE GENOMIC DNA]</scope>
    <source>
        <strain evidence="1">DCEP-RM93F</strain>
    </source>
</reference>
<proteinExistence type="predicted"/>
<organism evidence="1">
    <name type="scientific">Trichuris suis</name>
    <name type="common">pig whipworm</name>
    <dbReference type="NCBI Taxonomy" id="68888"/>
    <lineage>
        <taxon>Eukaryota</taxon>
        <taxon>Metazoa</taxon>
        <taxon>Ecdysozoa</taxon>
        <taxon>Nematoda</taxon>
        <taxon>Enoplea</taxon>
        <taxon>Dorylaimia</taxon>
        <taxon>Trichinellida</taxon>
        <taxon>Trichuridae</taxon>
        <taxon>Trichuris</taxon>
    </lineage>
</organism>
<dbReference type="Gene3D" id="2.10.110.10">
    <property type="entry name" value="Cysteine Rich Protein"/>
    <property type="match status" value="1"/>
</dbReference>
<sequence length="426" mass="47662">MWCSYFLPETGSSAEFHSQATCHSKQRPGGLWSEWNDLVRLSAWLTPKLRRPKSCRAHLPVDVSSVNSNGSLVSEASPHLINNCVFPAGRLAQQLPFGSSPQRPTALYDQVYVPSKELGKGRPMACEKFAWVRQSPVYRSVNAKQQTIVGRLSNALKFNGRRNSWLDSGAPPKHSDRPGRLDKYAARYPSSIFSSSPEEENFNLNNRYGSDSASLPRYTLSNGVPSPKSSGKDVCCDCGFEVTYDRICVQRKVYHRGCFKCSRISVFRCIYSIRAAWQVVLRTDFSKQSPTDKRELDISLGNVMNWVWSWSDYIYQGLCVCGQSNVYAFGEADPNVVQCDATLTLKSYRKHPTTGQIVCNFHHNSAVPLPQKSNAELATSSKIGLSEVNDDKAQDFFALLERLQSDRLEDQRCAWPLPSTVASTSA</sequence>
<gene>
    <name evidence="1" type="ORF">M514_27807</name>
</gene>
<dbReference type="GO" id="GO:0030695">
    <property type="term" value="F:GTPase regulator activity"/>
    <property type="evidence" value="ECO:0007669"/>
    <property type="project" value="InterPro"/>
</dbReference>
<protein>
    <submittedName>
        <fullName evidence="1">Uncharacterized protein</fullName>
    </submittedName>
</protein>
<dbReference type="InterPro" id="IPR003109">
    <property type="entry name" value="GoLoco_motif"/>
</dbReference>
<dbReference type="InterPro" id="IPR011990">
    <property type="entry name" value="TPR-like_helical_dom_sf"/>
</dbReference>
<accession>A0A085MS15</accession>
<dbReference type="AlphaFoldDB" id="A0A085MS15"/>
<dbReference type="Gene3D" id="1.25.40.10">
    <property type="entry name" value="Tetratricopeptide repeat domain"/>
    <property type="match status" value="1"/>
</dbReference>
<dbReference type="EMBL" id="KL367703">
    <property type="protein sequence ID" value="KFD60011.1"/>
    <property type="molecule type" value="Genomic_DNA"/>
</dbReference>
<name>A0A085MS15_9BILA</name>
<dbReference type="SMART" id="SM00390">
    <property type="entry name" value="GoLoco"/>
    <property type="match status" value="1"/>
</dbReference>
<feature type="non-terminal residue" evidence="1">
    <location>
        <position position="426"/>
    </location>
</feature>
<dbReference type="Proteomes" id="UP000030758">
    <property type="component" value="Unassembled WGS sequence"/>
</dbReference>
<evidence type="ECO:0000313" key="1">
    <source>
        <dbReference type="EMBL" id="KFD60011.1"/>
    </source>
</evidence>
<dbReference type="PROSITE" id="PS50877">
    <property type="entry name" value="GOLOCO"/>
    <property type="match status" value="1"/>
</dbReference>